<keyword evidence="1" id="KW-0472">Membrane</keyword>
<keyword evidence="1" id="KW-1133">Transmembrane helix</keyword>
<name>S0G152_9BACT</name>
<keyword evidence="1" id="KW-0812">Transmembrane</keyword>
<evidence type="ECO:0000256" key="1">
    <source>
        <dbReference type="SAM" id="Phobius"/>
    </source>
</evidence>
<accession>S0G152</accession>
<gene>
    <name evidence="2" type="ORF">Dpo_16c00740</name>
</gene>
<protein>
    <submittedName>
        <fullName evidence="2">Uncharacterized protein</fullName>
    </submittedName>
</protein>
<organism evidence="2 3">
    <name type="scientific">Desulfotignum phosphitoxidans DSM 13687</name>
    <dbReference type="NCBI Taxonomy" id="1286635"/>
    <lineage>
        <taxon>Bacteria</taxon>
        <taxon>Pseudomonadati</taxon>
        <taxon>Thermodesulfobacteriota</taxon>
        <taxon>Desulfobacteria</taxon>
        <taxon>Desulfobacterales</taxon>
        <taxon>Desulfobacteraceae</taxon>
        <taxon>Desulfotignum</taxon>
    </lineage>
</organism>
<evidence type="ECO:0000313" key="2">
    <source>
        <dbReference type="EMBL" id="EMS77421.1"/>
    </source>
</evidence>
<sequence>MNSNMKPNEYDILNIFLEKMDEKGESRKMVSLSIDDTMLELMNTKYNKQLSLDELKKLADRCFANEWLEHFVLGAGKYGELILTTTGFGVARSLQKKKEALKNRTLLKKTSDYIEDHKGLFVFLGSIIALVGLLIKIFSGVNT</sequence>
<reference evidence="2 3" key="1">
    <citation type="journal article" date="2013" name="Genome Announc.">
        <title>Draft Genome Sequence of Desulfotignum phosphitoxidans DSM 13687 Strain FiPS-3.</title>
        <authorList>
            <person name="Poehlein A."/>
            <person name="Daniel R."/>
            <person name="Simeonova D.D."/>
        </authorList>
    </citation>
    <scope>NUCLEOTIDE SEQUENCE [LARGE SCALE GENOMIC DNA]</scope>
    <source>
        <strain evidence="2 3">DSM 13687</strain>
    </source>
</reference>
<evidence type="ECO:0000313" key="3">
    <source>
        <dbReference type="Proteomes" id="UP000014216"/>
    </source>
</evidence>
<feature type="transmembrane region" description="Helical" evidence="1">
    <location>
        <begin position="119"/>
        <end position="138"/>
    </location>
</feature>
<comment type="caution">
    <text evidence="2">The sequence shown here is derived from an EMBL/GenBank/DDBJ whole genome shotgun (WGS) entry which is preliminary data.</text>
</comment>
<dbReference type="AlphaFoldDB" id="S0G152"/>
<dbReference type="Proteomes" id="UP000014216">
    <property type="component" value="Unassembled WGS sequence"/>
</dbReference>
<dbReference type="EMBL" id="APJX01000016">
    <property type="protein sequence ID" value="EMS77421.1"/>
    <property type="molecule type" value="Genomic_DNA"/>
</dbReference>
<keyword evidence="3" id="KW-1185">Reference proteome</keyword>
<proteinExistence type="predicted"/>